<dbReference type="EMBL" id="LC738883">
    <property type="protein sequence ID" value="BDT63307.1"/>
    <property type="molecule type" value="Genomic_DNA"/>
</dbReference>
<name>A0A9C7C768_9VIRU</name>
<reference evidence="1" key="1">
    <citation type="submission" date="2022-10" db="EMBL/GenBank/DDBJ databases">
        <title>Genome sequences of endogenous nimaviruses in decapod crustaceans.</title>
        <authorList>
            <person name="Kawato S."/>
            <person name="Nozaki R."/>
            <person name="Kondo H."/>
            <person name="Hirono I."/>
        </authorList>
    </citation>
    <scope>NUCLEOTIDE SEQUENCE</scope>
    <source>
        <strain evidence="1">TUMSAT20210906</strain>
    </source>
</reference>
<sequence>MKKIVFLIFFLIELQSILCIPRIKYENDTDQVCVRSPKKIDYSIPIRYIWRGKFYFSKDAAPECKNTTVTLKMKFIKYRNVDKYDFRRNYHKYKNYKVFNRLTMDDDLWYAIVFNDENQMDMVYSRDVSKKNLFTITCTYRNDTCPYYKNALYSLTDKRKNITYNGIRIQGKCVMMCIELEPDDFLTHHYCFQYSDALSGMKQLLRSF</sequence>
<accession>A0A9C7C768</accession>
<proteinExistence type="predicted"/>
<organism evidence="1">
    <name type="scientific">Armadillidium vulgare clopovirus</name>
    <dbReference type="NCBI Taxonomy" id="2984284"/>
    <lineage>
        <taxon>Viruses</taxon>
        <taxon>Viruses incertae sedis</taxon>
        <taxon>Naldaviricetes</taxon>
        <taxon>Nimaviridae</taxon>
    </lineage>
</organism>
<evidence type="ECO:0000313" key="1">
    <source>
        <dbReference type="EMBL" id="BDT63307.1"/>
    </source>
</evidence>
<protein>
    <submittedName>
        <fullName evidence="1">Uncharacterized protein</fullName>
    </submittedName>
</protein>